<dbReference type="eggNOG" id="KOG0698">
    <property type="taxonomic scope" value="Eukaryota"/>
</dbReference>
<protein>
    <recommendedName>
        <fullName evidence="1">PPM-type phosphatase domain-containing protein</fullName>
    </recommendedName>
</protein>
<dbReference type="InterPro" id="IPR001932">
    <property type="entry name" value="PPM-type_phosphatase-like_dom"/>
</dbReference>
<dbReference type="Pfam" id="PF00481">
    <property type="entry name" value="PP2C"/>
    <property type="match status" value="1"/>
</dbReference>
<dbReference type="InParanoid" id="A0A0L0HS76"/>
<dbReference type="SMART" id="SM00332">
    <property type="entry name" value="PP2Cc"/>
    <property type="match status" value="1"/>
</dbReference>
<name>A0A0L0HS76_SPIPD</name>
<dbReference type="AlphaFoldDB" id="A0A0L0HS76"/>
<dbReference type="FunCoup" id="A0A0L0HS76">
    <property type="interactions" value="42"/>
</dbReference>
<accession>A0A0L0HS76</accession>
<dbReference type="InterPro" id="IPR015655">
    <property type="entry name" value="PP2C"/>
</dbReference>
<keyword evidence="3" id="KW-1185">Reference proteome</keyword>
<organism evidence="2 3">
    <name type="scientific">Spizellomyces punctatus (strain DAOM BR117)</name>
    <dbReference type="NCBI Taxonomy" id="645134"/>
    <lineage>
        <taxon>Eukaryota</taxon>
        <taxon>Fungi</taxon>
        <taxon>Fungi incertae sedis</taxon>
        <taxon>Chytridiomycota</taxon>
        <taxon>Chytridiomycota incertae sedis</taxon>
        <taxon>Chytridiomycetes</taxon>
        <taxon>Spizellomycetales</taxon>
        <taxon>Spizellomycetaceae</taxon>
        <taxon>Spizellomyces</taxon>
    </lineage>
</organism>
<dbReference type="RefSeq" id="XP_016611976.1">
    <property type="nucleotide sequence ID" value="XM_016749707.1"/>
</dbReference>
<feature type="domain" description="PPM-type phosphatase" evidence="1">
    <location>
        <begin position="61"/>
        <end position="357"/>
    </location>
</feature>
<dbReference type="CDD" id="cd00143">
    <property type="entry name" value="PP2Cc"/>
    <property type="match status" value="1"/>
</dbReference>
<dbReference type="GeneID" id="27685053"/>
<dbReference type="OMA" id="FKGGSTC"/>
<dbReference type="OrthoDB" id="416093at2759"/>
<dbReference type="Gene3D" id="3.60.40.10">
    <property type="entry name" value="PPM-type phosphatase domain"/>
    <property type="match status" value="1"/>
</dbReference>
<dbReference type="GO" id="GO:0004722">
    <property type="term" value="F:protein serine/threonine phosphatase activity"/>
    <property type="evidence" value="ECO:0007669"/>
    <property type="project" value="InterPro"/>
</dbReference>
<dbReference type="InterPro" id="IPR036457">
    <property type="entry name" value="PPM-type-like_dom_sf"/>
</dbReference>
<evidence type="ECO:0000313" key="3">
    <source>
        <dbReference type="Proteomes" id="UP000053201"/>
    </source>
</evidence>
<evidence type="ECO:0000259" key="1">
    <source>
        <dbReference type="PROSITE" id="PS51746"/>
    </source>
</evidence>
<dbReference type="SUPFAM" id="SSF81606">
    <property type="entry name" value="PP2C-like"/>
    <property type="match status" value="1"/>
</dbReference>
<gene>
    <name evidence="2" type="ORF">SPPG_01387</name>
</gene>
<sequence>MLGRFHFRFATLLLRRLPSLPHSHSPYHRFSTNFSRDLTKKAPHHVQGPPFRIHVNESPGTVGVVSVRGDRETNEDRATCEVLRVNLPDDDESGTDLYWFAVFDGHGGTSCSSHIHQHLHRYFESVRSKDLSPTLTALSKYFERPISRPAEDWSDPLTLEQRMYLSFLKAEVDFFQSNRDVDTVGSTASVVVVKIIELGGPSTLDVVVGHVGDSRILLCTGSQGVAEALTVNHHPSEPDERARIESLGGFTTHVPDAPHSELVLGGLAVSRCFGDLKYKRYGGVTVEPQVQRRRIQDDDQAAFLCLVTDGISGVSRDQEIVDLIKKSDNPPKAASAVIQFSESLGSSDNKTCVVVRLPGWSSNLPDLTRKERDARIKAHANRRRNFDCSDPDEPDVEAGAELNRERLKAILSDVFGARSLRGEDLFKAFEERGVRLDMGVGQEGEDKATKEEPNDVTLEVVQKLYKVLDKEEFEPIDKAEAQRGLELLGVYVRRIDPAE</sequence>
<dbReference type="STRING" id="645134.A0A0L0HS76"/>
<dbReference type="VEuPathDB" id="FungiDB:SPPG_01387"/>
<dbReference type="PANTHER" id="PTHR47992">
    <property type="entry name" value="PROTEIN PHOSPHATASE"/>
    <property type="match status" value="1"/>
</dbReference>
<dbReference type="Proteomes" id="UP000053201">
    <property type="component" value="Unassembled WGS sequence"/>
</dbReference>
<dbReference type="PROSITE" id="PS51746">
    <property type="entry name" value="PPM_2"/>
    <property type="match status" value="1"/>
</dbReference>
<dbReference type="EMBL" id="KQ257451">
    <property type="protein sequence ID" value="KND03937.1"/>
    <property type="molecule type" value="Genomic_DNA"/>
</dbReference>
<proteinExistence type="predicted"/>
<evidence type="ECO:0000313" key="2">
    <source>
        <dbReference type="EMBL" id="KND03937.1"/>
    </source>
</evidence>
<reference evidence="2 3" key="1">
    <citation type="submission" date="2009-08" db="EMBL/GenBank/DDBJ databases">
        <title>The Genome Sequence of Spizellomyces punctatus strain DAOM BR117.</title>
        <authorList>
            <consortium name="The Broad Institute Genome Sequencing Platform"/>
            <person name="Russ C."/>
            <person name="Cuomo C."/>
            <person name="Shea T."/>
            <person name="Young S.K."/>
            <person name="Zeng Q."/>
            <person name="Koehrsen M."/>
            <person name="Haas B."/>
            <person name="Borodovsky M."/>
            <person name="Guigo R."/>
            <person name="Alvarado L."/>
            <person name="Berlin A."/>
            <person name="Bochicchio J."/>
            <person name="Borenstein D."/>
            <person name="Chapman S."/>
            <person name="Chen Z."/>
            <person name="Engels R."/>
            <person name="Freedman E."/>
            <person name="Gellesch M."/>
            <person name="Goldberg J."/>
            <person name="Griggs A."/>
            <person name="Gujja S."/>
            <person name="Heiman D."/>
            <person name="Hepburn T."/>
            <person name="Howarth C."/>
            <person name="Jen D."/>
            <person name="Larson L."/>
            <person name="Lewis B."/>
            <person name="Mehta T."/>
            <person name="Park D."/>
            <person name="Pearson M."/>
            <person name="Roberts A."/>
            <person name="Saif S."/>
            <person name="Shenoy N."/>
            <person name="Sisk P."/>
            <person name="Stolte C."/>
            <person name="Sykes S."/>
            <person name="Thomson T."/>
            <person name="Walk T."/>
            <person name="White J."/>
            <person name="Yandava C."/>
            <person name="Burger G."/>
            <person name="Gray M.W."/>
            <person name="Holland P.W.H."/>
            <person name="King N."/>
            <person name="Lang F.B.F."/>
            <person name="Roger A.J."/>
            <person name="Ruiz-Trillo I."/>
            <person name="Lander E."/>
            <person name="Nusbaum C."/>
        </authorList>
    </citation>
    <scope>NUCLEOTIDE SEQUENCE [LARGE SCALE GENOMIC DNA]</scope>
    <source>
        <strain evidence="2 3">DAOM BR117</strain>
    </source>
</reference>